<name>A0A067LDJ5_JATCU</name>
<protein>
    <recommendedName>
        <fullName evidence="2">Aminotransferase-like plant mobile domain-containing protein</fullName>
    </recommendedName>
</protein>
<dbReference type="EMBL" id="KK914310">
    <property type="protein sequence ID" value="KDP42154.1"/>
    <property type="molecule type" value="Genomic_DNA"/>
</dbReference>
<dbReference type="Pfam" id="PF10536">
    <property type="entry name" value="PMD"/>
    <property type="match status" value="1"/>
</dbReference>
<proteinExistence type="predicted"/>
<organism evidence="3 4">
    <name type="scientific">Jatropha curcas</name>
    <name type="common">Barbados nut</name>
    <dbReference type="NCBI Taxonomy" id="180498"/>
    <lineage>
        <taxon>Eukaryota</taxon>
        <taxon>Viridiplantae</taxon>
        <taxon>Streptophyta</taxon>
        <taxon>Embryophyta</taxon>
        <taxon>Tracheophyta</taxon>
        <taxon>Spermatophyta</taxon>
        <taxon>Magnoliopsida</taxon>
        <taxon>eudicotyledons</taxon>
        <taxon>Gunneridae</taxon>
        <taxon>Pentapetalae</taxon>
        <taxon>rosids</taxon>
        <taxon>fabids</taxon>
        <taxon>Malpighiales</taxon>
        <taxon>Euphorbiaceae</taxon>
        <taxon>Crotonoideae</taxon>
        <taxon>Jatropheae</taxon>
        <taxon>Jatropha</taxon>
    </lineage>
</organism>
<evidence type="ECO:0000313" key="4">
    <source>
        <dbReference type="Proteomes" id="UP000027138"/>
    </source>
</evidence>
<dbReference type="InterPro" id="IPR044824">
    <property type="entry name" value="MAIN-like"/>
</dbReference>
<accession>A0A067LDJ5</accession>
<dbReference type="PANTHER" id="PTHR46033">
    <property type="entry name" value="PROTEIN MAIN-LIKE 2"/>
    <property type="match status" value="1"/>
</dbReference>
<feature type="region of interest" description="Disordered" evidence="1">
    <location>
        <begin position="597"/>
        <end position="630"/>
    </location>
</feature>
<feature type="domain" description="Aminotransferase-like plant mobile" evidence="2">
    <location>
        <begin position="113"/>
        <end position="282"/>
    </location>
</feature>
<reference evidence="3 4" key="1">
    <citation type="journal article" date="2014" name="PLoS ONE">
        <title>Global Analysis of Gene Expression Profiles in Physic Nut (Jatropha curcas L.) Seedlings Exposed to Salt Stress.</title>
        <authorList>
            <person name="Zhang L."/>
            <person name="Zhang C."/>
            <person name="Wu P."/>
            <person name="Chen Y."/>
            <person name="Li M."/>
            <person name="Jiang H."/>
            <person name="Wu G."/>
        </authorList>
    </citation>
    <scope>NUCLEOTIDE SEQUENCE [LARGE SCALE GENOMIC DNA]</scope>
    <source>
        <strain evidence="4">cv. GZQX0401</strain>
        <tissue evidence="3">Young leaves</tissue>
    </source>
</reference>
<sequence>MSQLPEIPASAYTTEMNTLGAILDILIFEGERVPVSRNALTLGTRSLQLLSLPSTEFPVDLGKTRAGGSSTDASAFWDLLDPLMRSRVVAASFGDYAAGLCRTLPRFPPAMRYALMEQWNDCTHTFIFGFVEMTLTPADYTAITGLGFDGPVAPLDARYQIATLGAELVRTLLGVPTRTRYTAQGYVSYEVVYRFWAERIRSRLAARRELPADARPAAPAYTREERDQAARSFIFYLISSQLLCTSQNKRDPAVLACLRDLSRVDSYDWATLALAHLYHGLDVWAYEYRIYPGGSGGDASADTRRIPRYLAHRHHAFSSIEDPHYWRCYLNDKALSDLLLTPWEGEAWEAYPAREVVEAYTRSRFLLRGYWLDWYFLGERIFELQVATAQRRVPDAPPCHMCLLEGMTPKDILEEYDGSPADIPLSAGDYATYFSTRLQARLPKVREYIQDRKKHRTPAYYRAQAEAEAEATAPAGPAGAVLGDVPFPPGMEVALDPALGLRSAIIIPADLRIFYLDDSSFDIFLCLQVPAQRYQELYQRFGFARSYIAWLYPELHERDLENGRLWRHQPRQYSAVTRLQMEVDRLRTRLGVEGIPLDFSEDEEDDDDGSSSDDAPPSAPSQAAAGPSRRQRINAQLPERSMHKCPSNHHRHIAALCPVYLPDGINLDQGLPLEPFLNRVLSMDVDPSWVRACCFLLLNTYAMKNRQPGIGDFRLLTVVRDMQMYRRTVFMRIMGETMCWVRDITLHVTNFNVHHRGCPMLLQAWALDKLSLIPLVPARLIPTYGPAHFRPQSRGHFDFGDNPVIRDLSLVED</sequence>
<keyword evidence="4" id="KW-1185">Reference proteome</keyword>
<evidence type="ECO:0000256" key="1">
    <source>
        <dbReference type="SAM" id="MobiDB-lite"/>
    </source>
</evidence>
<dbReference type="GO" id="GO:0010073">
    <property type="term" value="P:meristem maintenance"/>
    <property type="evidence" value="ECO:0007669"/>
    <property type="project" value="InterPro"/>
</dbReference>
<gene>
    <name evidence="3" type="ORF">JCGZ_03021</name>
</gene>
<feature type="compositionally biased region" description="Acidic residues" evidence="1">
    <location>
        <begin position="599"/>
        <end position="611"/>
    </location>
</feature>
<dbReference type="InterPro" id="IPR019557">
    <property type="entry name" value="AminoTfrase-like_pln_mobile"/>
</dbReference>
<dbReference type="Proteomes" id="UP000027138">
    <property type="component" value="Unassembled WGS sequence"/>
</dbReference>
<dbReference type="PANTHER" id="PTHR46033:SF8">
    <property type="entry name" value="PROTEIN MAINTENANCE OF MERISTEMS-LIKE"/>
    <property type="match status" value="1"/>
</dbReference>
<evidence type="ECO:0000259" key="2">
    <source>
        <dbReference type="Pfam" id="PF10536"/>
    </source>
</evidence>
<feature type="compositionally biased region" description="Low complexity" evidence="1">
    <location>
        <begin position="612"/>
        <end position="628"/>
    </location>
</feature>
<dbReference type="AlphaFoldDB" id="A0A067LDJ5"/>
<evidence type="ECO:0000313" key="3">
    <source>
        <dbReference type="EMBL" id="KDP42154.1"/>
    </source>
</evidence>